<evidence type="ECO:0000256" key="8">
    <source>
        <dbReference type="ARBA" id="ARBA00022989"/>
    </source>
</evidence>
<name>A0A3Q8XPU7_9HYPH</name>
<dbReference type="HAMAP" id="MF_01129">
    <property type="entry name" value="PPase_energized_pump"/>
    <property type="match status" value="1"/>
</dbReference>
<feature type="transmembrane region" description="Helical" evidence="11">
    <location>
        <begin position="259"/>
        <end position="281"/>
    </location>
</feature>
<keyword evidence="5 11" id="KW-0812">Transmembrane</keyword>
<dbReference type="GO" id="GO:0009678">
    <property type="term" value="F:diphosphate hydrolysis-driven proton transmembrane transporter activity"/>
    <property type="evidence" value="ECO:0007669"/>
    <property type="project" value="UniProtKB-UniRule"/>
</dbReference>
<dbReference type="PANTHER" id="PTHR31998">
    <property type="entry name" value="K(+)-INSENSITIVE PYROPHOSPHATE-ENERGIZED PROTON PUMP"/>
    <property type="match status" value="1"/>
</dbReference>
<proteinExistence type="inferred from homology"/>
<dbReference type="NCBIfam" id="TIGR01104">
    <property type="entry name" value="V_PPase"/>
    <property type="match status" value="1"/>
</dbReference>
<dbReference type="Proteomes" id="UP000268192">
    <property type="component" value="Chromosome"/>
</dbReference>
<keyword evidence="9 11" id="KW-0406">Ion transport</keyword>
<dbReference type="AlphaFoldDB" id="A0A3Q8XPU7"/>
<evidence type="ECO:0000256" key="4">
    <source>
        <dbReference type="ARBA" id="ARBA00022448"/>
    </source>
</evidence>
<evidence type="ECO:0000256" key="5">
    <source>
        <dbReference type="ARBA" id="ARBA00022692"/>
    </source>
</evidence>
<evidence type="ECO:0000256" key="7">
    <source>
        <dbReference type="ARBA" id="ARBA00022967"/>
    </source>
</evidence>
<evidence type="ECO:0000256" key="11">
    <source>
        <dbReference type="HAMAP-Rule" id="MF_01129"/>
    </source>
</evidence>
<feature type="transmembrane region" description="Helical" evidence="11">
    <location>
        <begin position="333"/>
        <end position="352"/>
    </location>
</feature>
<feature type="transmembrane region" description="Helical" evidence="11">
    <location>
        <begin position="589"/>
        <end position="610"/>
    </location>
</feature>
<comment type="caution">
    <text evidence="11">Lacks conserved residue(s) required for the propagation of feature annotation.</text>
</comment>
<dbReference type="EMBL" id="CP032509">
    <property type="protein sequence ID" value="AZN72400.1"/>
    <property type="molecule type" value="Genomic_DNA"/>
</dbReference>
<feature type="transmembrane region" description="Helical" evidence="11">
    <location>
        <begin position="158"/>
        <end position="177"/>
    </location>
</feature>
<comment type="similarity">
    <text evidence="11">Belongs to the H(+)-translocating pyrophosphatase (TC 3.A.10) family. K(+)-insensitive subfamily.</text>
</comment>
<organism evidence="12 13">
    <name type="scientific">Georhizobium profundi</name>
    <dbReference type="NCBI Taxonomy" id="2341112"/>
    <lineage>
        <taxon>Bacteria</taxon>
        <taxon>Pseudomonadati</taxon>
        <taxon>Pseudomonadota</taxon>
        <taxon>Alphaproteobacteria</taxon>
        <taxon>Hyphomicrobiales</taxon>
        <taxon>Rhizobiaceae</taxon>
        <taxon>Georhizobium</taxon>
    </lineage>
</organism>
<feature type="transmembrane region" description="Helical" evidence="11">
    <location>
        <begin position="408"/>
        <end position="429"/>
    </location>
</feature>
<keyword evidence="11" id="KW-1003">Cell membrane</keyword>
<gene>
    <name evidence="11" type="primary">hppA</name>
    <name evidence="12" type="ORF">D5400_14975</name>
</gene>
<dbReference type="GO" id="GO:0012505">
    <property type="term" value="C:endomembrane system"/>
    <property type="evidence" value="ECO:0007669"/>
    <property type="project" value="UniProtKB-SubCell"/>
</dbReference>
<feature type="transmembrane region" description="Helical" evidence="11">
    <location>
        <begin position="51"/>
        <end position="72"/>
    </location>
</feature>
<evidence type="ECO:0000256" key="9">
    <source>
        <dbReference type="ARBA" id="ARBA00023065"/>
    </source>
</evidence>
<feature type="transmembrane region" description="Helical" evidence="11">
    <location>
        <begin position="616"/>
        <end position="636"/>
    </location>
</feature>
<feature type="site" description="Determinant of potassium independence" evidence="11">
    <location>
        <position position="467"/>
    </location>
</feature>
<dbReference type="NCBIfam" id="NF001960">
    <property type="entry name" value="PRK00733.3-5"/>
    <property type="match status" value="1"/>
</dbReference>
<dbReference type="KEGG" id="abaw:D5400_14975"/>
<feature type="transmembrane region" description="Helical" evidence="11">
    <location>
        <begin position="235"/>
        <end position="252"/>
    </location>
</feature>
<dbReference type="EC" id="7.1.3.1" evidence="11"/>
<protein>
    <recommendedName>
        <fullName evidence="11">K(+)-insensitive pyrophosphate-energized proton pump</fullName>
        <ecNumber evidence="11">7.1.3.1</ecNumber>
    </recommendedName>
    <alternativeName>
        <fullName evidence="11">Membrane-bound proton-translocating pyrophosphatase</fullName>
    </alternativeName>
    <alternativeName>
        <fullName evidence="11">Pyrophosphate-energized inorganic pyrophosphatase</fullName>
        <shortName evidence="11">H(+)-PPase</shortName>
    </alternativeName>
</protein>
<keyword evidence="7 11" id="KW-1278">Translocase</keyword>
<comment type="subcellular location">
    <subcellularLocation>
        <location evidence="11">Cell membrane</location>
        <topology evidence="11">Multi-pass membrane protein</topology>
    </subcellularLocation>
    <subcellularLocation>
        <location evidence="2">Endomembrane system</location>
        <topology evidence="2">Multi-pass membrane protein</topology>
    </subcellularLocation>
</comment>
<keyword evidence="13" id="KW-1185">Reference proteome</keyword>
<comment type="cofactor">
    <cofactor evidence="1 11">
        <name>Mg(2+)</name>
        <dbReference type="ChEBI" id="CHEBI:18420"/>
    </cofactor>
</comment>
<evidence type="ECO:0000256" key="10">
    <source>
        <dbReference type="ARBA" id="ARBA00023136"/>
    </source>
</evidence>
<sequence>MSILIAVIACGLLAIAYAIWATQSVLAADQGNARMQEIAGAIREGAQAYLSRQYTTIAIVGVVVFALTWWLLGATAAVGFLIGAVLSGAAGFIGMHVSVRANVRTAQAAAHSLSAGLDIAFKSGAITGMLVAGLALLGVSVYFAILTGMMGYAPGDRVVIDALVALGFGASLISIFARLGGGIFTKGADVGGDLVGKVEAGIPEDDPRNPATIADNVGDNVGDCAGMAADLFETYAVTIVATMVLGAIFFAGTDILASVMLYPLAIGAACIVTSIIGTFFVRLGSNGSIMGALYKGLLVTGLLSIIGLGAATSLTIGWGSIGQVDGMDITGTNLFLCGILGLAVTGLIVWITEYYTGTNKRPVNSIAQASVTGHGTNVIQGLAVSLESTALPAIVIVAGIISTFQLAGLLGTGIAVTAMLGIAGMIVALDAFGPVTDNAGGIAEMAGLPPEVRRSTDALDAVGNTTKAVTKGYAIGSAGLGALVLFAAYSNDLEFFAANSDQYPYFADMGDISFSLSNPYVVAGLIFGGLIPYLFGGIAMTAVGRAAGSIVEEVRRQFREDPGIMAGTSKPNYARAVDLLTKAAIREMIIPSLLPVLAPLVVYFGVLLISGSKASAFAALGASLLGVIVNGLFVAISMTSGGGAWDNAKKSFEDGFIDKDGVKHVKGSDAHKASVTGDTVGDPYKDTAGPAVNPAIKITNIVALLLLAVLAH</sequence>
<reference evidence="12 13" key="1">
    <citation type="submission" date="2018-09" db="EMBL/GenBank/DDBJ databases">
        <title>Marinorhizobium profundi gen. nov., sp. nov., isolated from a deep-sea sediment sample from the New Britain Trench and proposal of Marinorhizobiaceae fam. nov. in the order Rhizobiales of the class Alphaproteobacteria.</title>
        <authorList>
            <person name="Cao J."/>
        </authorList>
    </citation>
    <scope>NUCLEOTIDE SEQUENCE [LARGE SCALE GENOMIC DNA]</scope>
    <source>
        <strain evidence="12 13">WS11</strain>
    </source>
</reference>
<comment type="function">
    <text evidence="11">Proton pump that utilizes the energy of pyrophosphate hydrolysis as the driving force for proton movement across the membrane. Generates a proton motive force.</text>
</comment>
<feature type="transmembrane region" description="Helical" evidence="11">
    <location>
        <begin position="301"/>
        <end position="321"/>
    </location>
</feature>
<feature type="transmembrane region" description="Helical" evidence="11">
    <location>
        <begin position="79"/>
        <end position="99"/>
    </location>
</feature>
<dbReference type="InterPro" id="IPR004131">
    <property type="entry name" value="PPase-energised_H-pump"/>
</dbReference>
<dbReference type="RefSeq" id="WP_126010724.1">
    <property type="nucleotide sequence ID" value="NZ_CP032509.1"/>
</dbReference>
<keyword evidence="6 11" id="KW-0460">Magnesium</keyword>
<feature type="transmembrane region" description="Helical" evidence="11">
    <location>
        <begin position="119"/>
        <end position="146"/>
    </location>
</feature>
<dbReference type="GO" id="GO:0005886">
    <property type="term" value="C:plasma membrane"/>
    <property type="evidence" value="ECO:0007669"/>
    <property type="project" value="UniProtKB-SubCell"/>
</dbReference>
<evidence type="ECO:0000313" key="12">
    <source>
        <dbReference type="EMBL" id="AZN72400.1"/>
    </source>
</evidence>
<feature type="transmembrane region" description="Helical" evidence="11">
    <location>
        <begin position="520"/>
        <end position="543"/>
    </location>
</feature>
<evidence type="ECO:0000256" key="6">
    <source>
        <dbReference type="ARBA" id="ARBA00022842"/>
    </source>
</evidence>
<accession>A0A3Q8XPU7</accession>
<dbReference type="NCBIfam" id="NF001951">
    <property type="entry name" value="PRK00733.1-2"/>
    <property type="match status" value="1"/>
</dbReference>
<dbReference type="PIRSF" id="PIRSF001265">
    <property type="entry name" value="H+-PPase"/>
    <property type="match status" value="1"/>
</dbReference>
<evidence type="ECO:0000256" key="1">
    <source>
        <dbReference type="ARBA" id="ARBA00001946"/>
    </source>
</evidence>
<dbReference type="OrthoDB" id="9808652at2"/>
<dbReference type="GO" id="GO:0000287">
    <property type="term" value="F:magnesium ion binding"/>
    <property type="evidence" value="ECO:0007669"/>
    <property type="project" value="UniProtKB-UniRule"/>
</dbReference>
<keyword evidence="4 11" id="KW-0813">Transport</keyword>
<evidence type="ECO:0000256" key="3">
    <source>
        <dbReference type="ARBA" id="ARBA00011738"/>
    </source>
</evidence>
<evidence type="ECO:0000256" key="2">
    <source>
        <dbReference type="ARBA" id="ARBA00004127"/>
    </source>
</evidence>
<comment type="catalytic activity">
    <reaction evidence="11">
        <text>diphosphate + H2O + H(+)(in) = 2 phosphate + 2 H(+)(out)</text>
        <dbReference type="Rhea" id="RHEA:13973"/>
        <dbReference type="ChEBI" id="CHEBI:15377"/>
        <dbReference type="ChEBI" id="CHEBI:15378"/>
        <dbReference type="ChEBI" id="CHEBI:33019"/>
        <dbReference type="ChEBI" id="CHEBI:43474"/>
        <dbReference type="EC" id="7.1.3.1"/>
    </reaction>
</comment>
<keyword evidence="12" id="KW-0378">Hydrolase</keyword>
<dbReference type="Pfam" id="PF03030">
    <property type="entry name" value="H_PPase"/>
    <property type="match status" value="1"/>
</dbReference>
<keyword evidence="11" id="KW-0375">Hydrogen ion transport</keyword>
<keyword evidence="10 11" id="KW-0472">Membrane</keyword>
<dbReference type="GO" id="GO:0004427">
    <property type="term" value="F:inorganic diphosphate phosphatase activity"/>
    <property type="evidence" value="ECO:0007669"/>
    <property type="project" value="UniProtKB-UniRule"/>
</dbReference>
<keyword evidence="8 11" id="KW-1133">Transmembrane helix</keyword>
<comment type="subunit">
    <text evidence="3 11">Homodimer.</text>
</comment>
<evidence type="ECO:0000313" key="13">
    <source>
        <dbReference type="Proteomes" id="UP000268192"/>
    </source>
</evidence>